<dbReference type="InterPro" id="IPR028871">
    <property type="entry name" value="BlueCu_1_BS"/>
</dbReference>
<dbReference type="PRINTS" id="PR00157">
    <property type="entry name" value="PLASTOCYANIN"/>
</dbReference>
<dbReference type="Gene3D" id="2.60.40.420">
    <property type="entry name" value="Cupredoxins - blue copper proteins"/>
    <property type="match status" value="1"/>
</dbReference>
<evidence type="ECO:0000256" key="4">
    <source>
        <dbReference type="ARBA" id="ARBA00022982"/>
    </source>
</evidence>
<evidence type="ECO:0000256" key="6">
    <source>
        <dbReference type="ARBA" id="ARBA00023136"/>
    </source>
</evidence>
<keyword evidence="9" id="KW-1185">Reference proteome</keyword>
<keyword evidence="5" id="KW-0186">Copper</keyword>
<keyword evidence="2" id="KW-0813">Transport</keyword>
<proteinExistence type="predicted"/>
<organism evidence="8 9">
    <name type="scientific">Haloarcula saliterrae</name>
    <dbReference type="NCBI Taxonomy" id="2950534"/>
    <lineage>
        <taxon>Archaea</taxon>
        <taxon>Methanobacteriati</taxon>
        <taxon>Methanobacteriota</taxon>
        <taxon>Stenosarchaea group</taxon>
        <taxon>Halobacteria</taxon>
        <taxon>Halobacteriales</taxon>
        <taxon>Haloarculaceae</taxon>
        <taxon>Haloarcula</taxon>
    </lineage>
</organism>
<evidence type="ECO:0000259" key="7">
    <source>
        <dbReference type="Pfam" id="PF00127"/>
    </source>
</evidence>
<keyword evidence="4" id="KW-0249">Electron transport</keyword>
<dbReference type="Proteomes" id="UP001259659">
    <property type="component" value="Unassembled WGS sequence"/>
</dbReference>
<evidence type="ECO:0000313" key="8">
    <source>
        <dbReference type="EMBL" id="MDS0258395.1"/>
    </source>
</evidence>
<dbReference type="InterPro" id="IPR008972">
    <property type="entry name" value="Cupredoxin"/>
</dbReference>
<evidence type="ECO:0000313" key="9">
    <source>
        <dbReference type="Proteomes" id="UP001259659"/>
    </source>
</evidence>
<dbReference type="PANTHER" id="PTHR34192">
    <property type="entry name" value="PLASTOCYANIN MAJOR ISOFORM, CHLOROPLASTIC-RELATED"/>
    <property type="match status" value="1"/>
</dbReference>
<evidence type="ECO:0000256" key="5">
    <source>
        <dbReference type="ARBA" id="ARBA00023008"/>
    </source>
</evidence>
<dbReference type="PROSITE" id="PS00196">
    <property type="entry name" value="COPPER_BLUE"/>
    <property type="match status" value="1"/>
</dbReference>
<dbReference type="InterPro" id="IPR006311">
    <property type="entry name" value="TAT_signal"/>
</dbReference>
<dbReference type="InterPro" id="IPR000923">
    <property type="entry name" value="BlueCu_1"/>
</dbReference>
<dbReference type="NCBIfam" id="TIGR01409">
    <property type="entry name" value="TAT_signal_seq"/>
    <property type="match status" value="1"/>
</dbReference>
<evidence type="ECO:0000256" key="3">
    <source>
        <dbReference type="ARBA" id="ARBA00022723"/>
    </source>
</evidence>
<dbReference type="PANTHER" id="PTHR34192:SF10">
    <property type="entry name" value="PLASTOCYANIN MAJOR ISOFORM, CHLOROPLASTIC-RELATED"/>
    <property type="match status" value="1"/>
</dbReference>
<sequence>MTGRLNRRAFLGTAAAASVGLLAGCGGSDGAVPEATGTPQVAVDQYLNETDNYDGTIQDETGSGGATVDVGALGNGGNFAFAPAAVRVDSGTTVTWAWTGEGNGHNVVHENGDFESDLTDEEGHEFEHTFDDAGVYFYYCAPHQGFNMRGAVVVE</sequence>
<feature type="domain" description="Blue (type 1) copper" evidence="7">
    <location>
        <begin position="74"/>
        <end position="155"/>
    </location>
</feature>
<dbReference type="RefSeq" id="WP_310917962.1">
    <property type="nucleotide sequence ID" value="NZ_JAMQON010000001.1"/>
</dbReference>
<dbReference type="CDD" id="cd04220">
    <property type="entry name" value="Halocyanin"/>
    <property type="match status" value="1"/>
</dbReference>
<gene>
    <name evidence="8" type="ORF">NDI56_03105</name>
</gene>
<comment type="subcellular location">
    <subcellularLocation>
        <location evidence="1">Membrane</location>
    </subcellularLocation>
</comment>
<dbReference type="Pfam" id="PF00127">
    <property type="entry name" value="Copper-bind"/>
    <property type="match status" value="1"/>
</dbReference>
<dbReference type="SUPFAM" id="SSF49503">
    <property type="entry name" value="Cupredoxins"/>
    <property type="match status" value="1"/>
</dbReference>
<dbReference type="InterPro" id="IPR002387">
    <property type="entry name" value="Plastocyanin"/>
</dbReference>
<dbReference type="PROSITE" id="PS51318">
    <property type="entry name" value="TAT"/>
    <property type="match status" value="1"/>
</dbReference>
<accession>A0ABU2F9J7</accession>
<evidence type="ECO:0000256" key="1">
    <source>
        <dbReference type="ARBA" id="ARBA00004370"/>
    </source>
</evidence>
<comment type="caution">
    <text evidence="8">The sequence shown here is derived from an EMBL/GenBank/DDBJ whole genome shotgun (WGS) entry which is preliminary data.</text>
</comment>
<protein>
    <submittedName>
        <fullName evidence="8">Halocyanin domain-containing protein</fullName>
    </submittedName>
</protein>
<keyword evidence="6" id="KW-0472">Membrane</keyword>
<dbReference type="NCBIfam" id="TIGR03102">
    <property type="entry name" value="halo_cynanin"/>
    <property type="match status" value="1"/>
</dbReference>
<dbReference type="PROSITE" id="PS51257">
    <property type="entry name" value="PROKAR_LIPOPROTEIN"/>
    <property type="match status" value="1"/>
</dbReference>
<keyword evidence="3" id="KW-0479">Metal-binding</keyword>
<dbReference type="EMBL" id="JAMQON010000001">
    <property type="protein sequence ID" value="MDS0258395.1"/>
    <property type="molecule type" value="Genomic_DNA"/>
</dbReference>
<evidence type="ECO:0000256" key="2">
    <source>
        <dbReference type="ARBA" id="ARBA00022448"/>
    </source>
</evidence>
<name>A0ABU2F9J7_9EURY</name>
<dbReference type="InterPro" id="IPR019546">
    <property type="entry name" value="TAT_signal_bac_arc"/>
</dbReference>
<reference evidence="8 9" key="1">
    <citation type="submission" date="2022-06" db="EMBL/GenBank/DDBJ databases">
        <title>Haloarcula sp. a new haloarchaeum isolate from saline soil.</title>
        <authorList>
            <person name="Strakova D."/>
            <person name="Galisteo C."/>
            <person name="Sanchez-Porro C."/>
            <person name="Ventosa A."/>
        </authorList>
    </citation>
    <scope>NUCLEOTIDE SEQUENCE [LARGE SCALE GENOMIC DNA]</scope>
    <source>
        <strain evidence="8 9">S1CR25-12</strain>
    </source>
</reference>
<dbReference type="InterPro" id="IPR017533">
    <property type="entry name" value="Halocyanin"/>
</dbReference>